<dbReference type="PATRIC" id="fig|1423788.3.peg.610"/>
<evidence type="ECO:0000313" key="3">
    <source>
        <dbReference type="Proteomes" id="UP000051515"/>
    </source>
</evidence>
<reference evidence="2 3" key="1">
    <citation type="journal article" date="2015" name="Genome Announc.">
        <title>Expanding the biotechnology potential of lactobacilli through comparative genomics of 213 strains and associated genera.</title>
        <authorList>
            <person name="Sun Z."/>
            <person name="Harris H.M."/>
            <person name="McCann A."/>
            <person name="Guo C."/>
            <person name="Argimon S."/>
            <person name="Zhang W."/>
            <person name="Yang X."/>
            <person name="Jeffery I.B."/>
            <person name="Cooney J.C."/>
            <person name="Kagawa T.F."/>
            <person name="Liu W."/>
            <person name="Song Y."/>
            <person name="Salvetti E."/>
            <person name="Wrobel A."/>
            <person name="Rasinkangas P."/>
            <person name="Parkhill J."/>
            <person name="Rea M.C."/>
            <person name="O'Sullivan O."/>
            <person name="Ritari J."/>
            <person name="Douillard F.P."/>
            <person name="Paul Ross R."/>
            <person name="Yang R."/>
            <person name="Briner A.E."/>
            <person name="Felis G.E."/>
            <person name="de Vos W.M."/>
            <person name="Barrangou R."/>
            <person name="Klaenhammer T.R."/>
            <person name="Caufield P.W."/>
            <person name="Cui Y."/>
            <person name="Zhang H."/>
            <person name="O'Toole P.W."/>
        </authorList>
    </citation>
    <scope>NUCLEOTIDE SEQUENCE [LARGE SCALE GENOMIC DNA]</scope>
    <source>
        <strain evidence="2 3">DSM 19674</strain>
    </source>
</reference>
<keyword evidence="3" id="KW-1185">Reference proteome</keyword>
<sequence length="88" mass="10016">MIIFLFLLIFFIASEVSVQKGIMPKFIKKLSAGKLILFSLLTILGFAVISFFIKQTVILVLLSTIYLSIVISNYYMNGFTKMERGKKI</sequence>
<keyword evidence="1" id="KW-0472">Membrane</keyword>
<organism evidence="2 3">
    <name type="scientific">Companilactobacillus bobalius DSM 19674</name>
    <dbReference type="NCBI Taxonomy" id="1423788"/>
    <lineage>
        <taxon>Bacteria</taxon>
        <taxon>Bacillati</taxon>
        <taxon>Bacillota</taxon>
        <taxon>Bacilli</taxon>
        <taxon>Lactobacillales</taxon>
        <taxon>Lactobacillaceae</taxon>
        <taxon>Companilactobacillus</taxon>
        <taxon>Companilactobacillus bobalius</taxon>
    </lineage>
</organism>
<gene>
    <name evidence="2" type="ORF">FC78_GL000598</name>
</gene>
<dbReference type="RefSeq" id="WP_056954927.1">
    <property type="nucleotide sequence ID" value="NZ_AZDY01000042.1"/>
</dbReference>
<dbReference type="STRING" id="1423788.FC78_GL000598"/>
<name>A0A0R1KKV7_9LACO</name>
<keyword evidence="1" id="KW-1133">Transmembrane helix</keyword>
<evidence type="ECO:0000313" key="2">
    <source>
        <dbReference type="EMBL" id="KRK81545.1"/>
    </source>
</evidence>
<evidence type="ECO:0000256" key="1">
    <source>
        <dbReference type="SAM" id="Phobius"/>
    </source>
</evidence>
<protein>
    <submittedName>
        <fullName evidence="2">Uncharacterized protein</fullName>
    </submittedName>
</protein>
<dbReference type="OrthoDB" id="2328251at2"/>
<dbReference type="AlphaFoldDB" id="A0A0R1KKV7"/>
<keyword evidence="1" id="KW-0812">Transmembrane</keyword>
<feature type="transmembrane region" description="Helical" evidence="1">
    <location>
        <begin position="58"/>
        <end position="76"/>
    </location>
</feature>
<accession>A0A0R1KKV7</accession>
<comment type="caution">
    <text evidence="2">The sequence shown here is derived from an EMBL/GenBank/DDBJ whole genome shotgun (WGS) entry which is preliminary data.</text>
</comment>
<proteinExistence type="predicted"/>
<dbReference type="EMBL" id="AZDY01000042">
    <property type="protein sequence ID" value="KRK81545.1"/>
    <property type="molecule type" value="Genomic_DNA"/>
</dbReference>
<feature type="transmembrane region" description="Helical" evidence="1">
    <location>
        <begin position="34"/>
        <end position="53"/>
    </location>
</feature>
<dbReference type="Proteomes" id="UP000051515">
    <property type="component" value="Unassembled WGS sequence"/>
</dbReference>